<feature type="DNA-binding region" description="OmpR/PhoB-type" evidence="7">
    <location>
        <begin position="1"/>
        <end position="89"/>
    </location>
</feature>
<keyword evidence="4 7" id="KW-0238">DNA-binding</keyword>
<dbReference type="Gene3D" id="3.40.50.300">
    <property type="entry name" value="P-loop containing nucleotide triphosphate hydrolases"/>
    <property type="match status" value="1"/>
</dbReference>
<evidence type="ECO:0000256" key="2">
    <source>
        <dbReference type="ARBA" id="ARBA00023012"/>
    </source>
</evidence>
<dbReference type="InterPro" id="IPR016032">
    <property type="entry name" value="Sig_transdc_resp-reg_C-effctor"/>
</dbReference>
<evidence type="ECO:0000259" key="9">
    <source>
        <dbReference type="PROSITE" id="PS51755"/>
    </source>
</evidence>
<dbReference type="PANTHER" id="PTHR35807:SF1">
    <property type="entry name" value="TRANSCRIPTIONAL REGULATOR REDD"/>
    <property type="match status" value="1"/>
</dbReference>
<organism evidence="10 11">
    <name type="scientific">Streptomyces botrytidirepellens</name>
    <dbReference type="NCBI Taxonomy" id="2486417"/>
    <lineage>
        <taxon>Bacteria</taxon>
        <taxon>Bacillati</taxon>
        <taxon>Actinomycetota</taxon>
        <taxon>Actinomycetes</taxon>
        <taxon>Kitasatosporales</taxon>
        <taxon>Streptomycetaceae</taxon>
        <taxon>Streptomyces</taxon>
    </lineage>
</organism>
<dbReference type="SUPFAM" id="SSF52540">
    <property type="entry name" value="P-loop containing nucleoside triphosphate hydrolases"/>
    <property type="match status" value="1"/>
</dbReference>
<dbReference type="EMBL" id="RIBZ01000883">
    <property type="protein sequence ID" value="RNF77901.1"/>
    <property type="molecule type" value="Genomic_DNA"/>
</dbReference>
<dbReference type="PRINTS" id="PR00364">
    <property type="entry name" value="DISEASERSIST"/>
</dbReference>
<feature type="compositionally biased region" description="Gly residues" evidence="8">
    <location>
        <begin position="307"/>
        <end position="319"/>
    </location>
</feature>
<name>A0A3M8S9W2_9ACTN</name>
<dbReference type="Gene3D" id="1.25.40.10">
    <property type="entry name" value="Tetratricopeptide repeat domain"/>
    <property type="match status" value="2"/>
</dbReference>
<dbReference type="InterPro" id="IPR051677">
    <property type="entry name" value="AfsR-DnrI-RedD_regulator"/>
</dbReference>
<evidence type="ECO:0000256" key="7">
    <source>
        <dbReference type="PROSITE-ProRule" id="PRU01091"/>
    </source>
</evidence>
<dbReference type="GO" id="GO:0006355">
    <property type="term" value="P:regulation of DNA-templated transcription"/>
    <property type="evidence" value="ECO:0007669"/>
    <property type="project" value="InterPro"/>
</dbReference>
<accession>A0A3M8S9W2</accession>
<feature type="domain" description="OmpR/PhoB-type" evidence="9">
    <location>
        <begin position="1"/>
        <end position="89"/>
    </location>
</feature>
<dbReference type="SUPFAM" id="SSF46894">
    <property type="entry name" value="C-terminal effector domain of the bipartite response regulators"/>
    <property type="match status" value="1"/>
</dbReference>
<evidence type="ECO:0000256" key="6">
    <source>
        <dbReference type="PROSITE-ProRule" id="PRU00339"/>
    </source>
</evidence>
<evidence type="ECO:0000256" key="5">
    <source>
        <dbReference type="ARBA" id="ARBA00023163"/>
    </source>
</evidence>
<comment type="similarity">
    <text evidence="1">Belongs to the AfsR/DnrI/RedD regulatory family.</text>
</comment>
<feature type="repeat" description="TPR" evidence="6">
    <location>
        <begin position="894"/>
        <end position="927"/>
    </location>
</feature>
<gene>
    <name evidence="10" type="ORF">EEJ42_49300</name>
</gene>
<dbReference type="CDD" id="cd15831">
    <property type="entry name" value="BTAD"/>
    <property type="match status" value="1"/>
</dbReference>
<evidence type="ECO:0000256" key="3">
    <source>
        <dbReference type="ARBA" id="ARBA00023015"/>
    </source>
</evidence>
<dbReference type="Pfam" id="PF03704">
    <property type="entry name" value="BTAD"/>
    <property type="match status" value="1"/>
</dbReference>
<feature type="compositionally biased region" description="Low complexity" evidence="8">
    <location>
        <begin position="320"/>
        <end position="343"/>
    </location>
</feature>
<comment type="caution">
    <text evidence="10">The sequence shown here is derived from an EMBL/GenBank/DDBJ whole genome shotgun (WGS) entry which is preliminary data.</text>
</comment>
<protein>
    <submittedName>
        <fullName evidence="10">AfsR family transcriptional regulator</fullName>
    </submittedName>
</protein>
<evidence type="ECO:0000256" key="1">
    <source>
        <dbReference type="ARBA" id="ARBA00005820"/>
    </source>
</evidence>
<dbReference type="PROSITE" id="PS51755">
    <property type="entry name" value="OMPR_PHOB"/>
    <property type="match status" value="1"/>
</dbReference>
<dbReference type="Proteomes" id="UP000275401">
    <property type="component" value="Unassembled WGS sequence"/>
</dbReference>
<keyword evidence="11" id="KW-1185">Reference proteome</keyword>
<keyword evidence="3" id="KW-0805">Transcription regulation</keyword>
<evidence type="ECO:0000256" key="4">
    <source>
        <dbReference type="ARBA" id="ARBA00023125"/>
    </source>
</evidence>
<dbReference type="InterPro" id="IPR005158">
    <property type="entry name" value="BTAD"/>
</dbReference>
<feature type="region of interest" description="Disordered" evidence="8">
    <location>
        <begin position="236"/>
        <end position="256"/>
    </location>
</feature>
<dbReference type="GO" id="GO:0000160">
    <property type="term" value="P:phosphorelay signal transduction system"/>
    <property type="evidence" value="ECO:0007669"/>
    <property type="project" value="UniProtKB-KW"/>
</dbReference>
<keyword evidence="2" id="KW-0902">Two-component regulatory system</keyword>
<dbReference type="InterPro" id="IPR001867">
    <property type="entry name" value="OmpR/PhoB-type_DNA-bd"/>
</dbReference>
<evidence type="ECO:0000256" key="8">
    <source>
        <dbReference type="SAM" id="MobiDB-lite"/>
    </source>
</evidence>
<dbReference type="Pfam" id="PF13424">
    <property type="entry name" value="TPR_12"/>
    <property type="match status" value="2"/>
</dbReference>
<dbReference type="AlphaFoldDB" id="A0A3M8S9W2"/>
<dbReference type="InterPro" id="IPR019734">
    <property type="entry name" value="TPR_rpt"/>
</dbReference>
<dbReference type="InterPro" id="IPR027417">
    <property type="entry name" value="P-loop_NTPase"/>
</dbReference>
<feature type="compositionally biased region" description="Low complexity" evidence="8">
    <location>
        <begin position="285"/>
        <end position="306"/>
    </location>
</feature>
<keyword evidence="5" id="KW-0804">Transcription</keyword>
<dbReference type="SMART" id="SM00028">
    <property type="entry name" value="TPR"/>
    <property type="match status" value="5"/>
</dbReference>
<dbReference type="SMART" id="SM01043">
    <property type="entry name" value="BTAD"/>
    <property type="match status" value="1"/>
</dbReference>
<dbReference type="PROSITE" id="PS50005">
    <property type="entry name" value="TPR"/>
    <property type="match status" value="1"/>
</dbReference>
<evidence type="ECO:0000313" key="10">
    <source>
        <dbReference type="EMBL" id="RNF77901.1"/>
    </source>
</evidence>
<sequence>MRAWRSTTELDLGVPQQRALLGLLLVRAGEHLRLSEIVDVLWAERPPATAVNVVHRYVGLLRRLLEPELSPRAPGSLLLREAGGYRLMVVPDSVDLLRHRDLAHRARQAADGGQLDAALELFTDALALWRGPVATGVPEQVRSHPVFGGLDREHLDTVAEAADVALRCARADRVVALLRQGVALDPLNEPLHARLVLALAASGHRAQALAVYDAIHARLAEDLDVPPGPELRAAHRQVTGPAARDTTPGAARPPWVRPAQLPADLAVFAGRHAELTQLLGLLAGTEEPTGTGQPTGAGQPARTRQTGGTGQPTGSGQSTGPGQPTGRRQAGATGQPTTGQPTGSPETRAATVVMISGMAGVGKSALAVHWAHRIADRFPDGQLYLNLRGFDPGGPPTQPAEAVAGMLHALGVPPQHLPTGLDAQAALYRSLLADRRVLVLLDNARDHDQVRPLLPGSPGCLALVTSRSQLPGLVASDGAVPVPLHLPPVDDARASLVRRIGPERAAAEPRAVADIIELCGRLPLALAIVAARAALHPGFPLAAVAAELRRTHGSLDAFADTGSAIDARAAFSWSYDALTPESARAFRLLALHPGPDLTAAAAASLTGLPLRRTRTLLAELTRAHLLTEHSWGRYTFHDLVRAYATELVEDHDTDATRRSALHRMLDHYVHTAHPAALLLSPDTDLIPPGPALPGVTPETLTDDQQALDWLTAEYTGLLPAMERAAASGFDAHLCQLAWALEAFFDRRGHWRDWHTAQRAALDAAHRLADPEWQAFAARSLARVDGRLGHYAEARARLDRAAEAFDRLGDTVRLANTHRSLGWTSDQQGDLTAALAHNQRALELFRAAGRRAAEARVLNAVGWYLSQLGRYDQALTHCEQALVMMRETGDRYGEAATWDSIGHAHHHLGQYKQAVIGFHNALTVYRELGVPYQEADTLTRLGDTHHATGEHATARDSWQQAITLFTELGRPDEAEGVRARMRDRNRERGLA</sequence>
<dbReference type="PANTHER" id="PTHR35807">
    <property type="entry name" value="TRANSCRIPTIONAL REGULATOR REDD-RELATED"/>
    <property type="match status" value="1"/>
</dbReference>
<dbReference type="InterPro" id="IPR036388">
    <property type="entry name" value="WH-like_DNA-bd_sf"/>
</dbReference>
<dbReference type="SMART" id="SM00862">
    <property type="entry name" value="Trans_reg_C"/>
    <property type="match status" value="1"/>
</dbReference>
<keyword evidence="6" id="KW-0802">TPR repeat</keyword>
<feature type="region of interest" description="Disordered" evidence="8">
    <location>
        <begin position="285"/>
        <end position="346"/>
    </location>
</feature>
<dbReference type="GO" id="GO:0003677">
    <property type="term" value="F:DNA binding"/>
    <property type="evidence" value="ECO:0007669"/>
    <property type="project" value="UniProtKB-UniRule"/>
</dbReference>
<evidence type="ECO:0000313" key="11">
    <source>
        <dbReference type="Proteomes" id="UP000275401"/>
    </source>
</evidence>
<proteinExistence type="inferred from homology"/>
<dbReference type="Gene3D" id="1.10.10.10">
    <property type="entry name" value="Winged helix-like DNA-binding domain superfamily/Winged helix DNA-binding domain"/>
    <property type="match status" value="1"/>
</dbReference>
<dbReference type="InterPro" id="IPR011990">
    <property type="entry name" value="TPR-like_helical_dom_sf"/>
</dbReference>
<dbReference type="SUPFAM" id="SSF48452">
    <property type="entry name" value="TPR-like"/>
    <property type="match status" value="2"/>
</dbReference>
<reference evidence="10 11" key="1">
    <citation type="submission" date="2018-11" db="EMBL/GenBank/DDBJ databases">
        <title>The Potential of Streptomyces as Biocontrol Agents against the Tomato grey mould, Botrytis cinerea (Gray mold) Frontiers in Microbiology.</title>
        <authorList>
            <person name="Li D."/>
        </authorList>
    </citation>
    <scope>NUCLEOTIDE SEQUENCE [LARGE SCALE GENOMIC DNA]</scope>
    <source>
        <strain evidence="10 11">NEAU-LD23</strain>
    </source>
</reference>